<sequence>MDNPEASSSTRPFKRTYVACSSCRAHKSRCIIKDKPPCSKCQREHRECTFDKKARGPKHRAPPKWTTPAVEEASQPVMIQDPPPDGVATGGGSSVFGIPAAGFQGDTPGSNSSPNTTGHSLYDRVRTSVVTNSNDALDILSDAARLHHPQDIPTTSGPLSSGTSVQQAPQTNPQVTPGGFNGLGFTISKLSQPDEPTLDLWDKCRFVRQGWFTAQEAVTYIDLFFRKLSPLSPVIVDQFRPHAAHERLVNEEAMLCCTLLMISSRFFMLPGSGGTSRSHYVHQRLWNHCEVLIRRILLGQEKTSTSKTRSIGTVESLMLISDWHPRAIHLPPETDGWDGMLISPAYDPSHRKGTDTEEPLIRWREDVFNPAERANRMSWMLLGMATNLAYELGVFSAQKPQEPHSFDGSEAIHRKSRAQKVLYTYVTQTATRLSYPPLFPESISLACSRASSGGMGHIGHDAWVAYMSMSLELTQLSRTASSLFFQSAEHLQNQVLGDHYADLLDHFSLSLANWQQKASLLNHDAHSCLHDTLLIEFHHLKACTAAVSIQAVVARAASSGFGAANNTEDVLSAFITPKDARFLQDVISSSKSVLHLATMTDFKTHLPYAPARIKVSVISASVFLLKALSVGSTNTDVHAALQTLDHCTTTLKTSPPDDMDFALRYGALIERHTAQFRAHLTSIRTPANGEPSSRASIANLGQGADAFMPALGQPSGPDFGNMDLGNEGDMWVALPFDSGIAPFSSGCDQLSLGLDVDSLNFLWSLGSLPTMDVEGQGMI</sequence>
<protein>
    <recommendedName>
        <fullName evidence="3">Zn(2)-C6 fungal-type domain-containing protein</fullName>
    </recommendedName>
</protein>
<name>A0A8K0X942_9PEZI</name>
<evidence type="ECO:0000256" key="1">
    <source>
        <dbReference type="ARBA" id="ARBA00023242"/>
    </source>
</evidence>
<dbReference type="GO" id="GO:0008270">
    <property type="term" value="F:zinc ion binding"/>
    <property type="evidence" value="ECO:0007669"/>
    <property type="project" value="InterPro"/>
</dbReference>
<accession>A0A8K0X942</accession>
<evidence type="ECO:0000313" key="4">
    <source>
        <dbReference type="EMBL" id="KAH7376606.1"/>
    </source>
</evidence>
<comment type="caution">
    <text evidence="4">The sequence shown here is derived from an EMBL/GenBank/DDBJ whole genome shotgun (WGS) entry which is preliminary data.</text>
</comment>
<feature type="compositionally biased region" description="Low complexity" evidence="2">
    <location>
        <begin position="153"/>
        <end position="164"/>
    </location>
</feature>
<evidence type="ECO:0000313" key="5">
    <source>
        <dbReference type="Proteomes" id="UP000813385"/>
    </source>
</evidence>
<gene>
    <name evidence="4" type="ORF">B0T11DRAFT_22966</name>
</gene>
<feature type="region of interest" description="Disordered" evidence="2">
    <location>
        <begin position="148"/>
        <end position="178"/>
    </location>
</feature>
<dbReference type="PROSITE" id="PS50048">
    <property type="entry name" value="ZN2_CY6_FUNGAL_2"/>
    <property type="match status" value="1"/>
</dbReference>
<dbReference type="AlphaFoldDB" id="A0A8K0X942"/>
<reference evidence="4" key="1">
    <citation type="journal article" date="2021" name="Nat. Commun.">
        <title>Genetic determinants of endophytism in the Arabidopsis root mycobiome.</title>
        <authorList>
            <person name="Mesny F."/>
            <person name="Miyauchi S."/>
            <person name="Thiergart T."/>
            <person name="Pickel B."/>
            <person name="Atanasova L."/>
            <person name="Karlsson M."/>
            <person name="Huettel B."/>
            <person name="Barry K.W."/>
            <person name="Haridas S."/>
            <person name="Chen C."/>
            <person name="Bauer D."/>
            <person name="Andreopoulos W."/>
            <person name="Pangilinan J."/>
            <person name="LaButti K."/>
            <person name="Riley R."/>
            <person name="Lipzen A."/>
            <person name="Clum A."/>
            <person name="Drula E."/>
            <person name="Henrissat B."/>
            <person name="Kohler A."/>
            <person name="Grigoriev I.V."/>
            <person name="Martin F.M."/>
            <person name="Hacquard S."/>
        </authorList>
    </citation>
    <scope>NUCLEOTIDE SEQUENCE</scope>
    <source>
        <strain evidence="4">MPI-CAGE-AT-0016</strain>
    </source>
</reference>
<dbReference type="GO" id="GO:0045944">
    <property type="term" value="P:positive regulation of transcription by RNA polymerase II"/>
    <property type="evidence" value="ECO:0007669"/>
    <property type="project" value="TreeGrafter"/>
</dbReference>
<dbReference type="GO" id="GO:0009074">
    <property type="term" value="P:aromatic amino acid family catabolic process"/>
    <property type="evidence" value="ECO:0007669"/>
    <property type="project" value="TreeGrafter"/>
</dbReference>
<dbReference type="GO" id="GO:0005634">
    <property type="term" value="C:nucleus"/>
    <property type="evidence" value="ECO:0007669"/>
    <property type="project" value="TreeGrafter"/>
</dbReference>
<keyword evidence="5" id="KW-1185">Reference proteome</keyword>
<keyword evidence="1" id="KW-0539">Nucleus</keyword>
<feature type="compositionally biased region" description="Polar residues" evidence="2">
    <location>
        <begin position="107"/>
        <end position="119"/>
    </location>
</feature>
<feature type="compositionally biased region" description="Polar residues" evidence="2">
    <location>
        <begin position="165"/>
        <end position="175"/>
    </location>
</feature>
<dbReference type="SUPFAM" id="SSF57701">
    <property type="entry name" value="Zn2/Cys6 DNA-binding domain"/>
    <property type="match status" value="1"/>
</dbReference>
<dbReference type="PROSITE" id="PS00463">
    <property type="entry name" value="ZN2_CY6_FUNGAL_1"/>
    <property type="match status" value="1"/>
</dbReference>
<dbReference type="Proteomes" id="UP000813385">
    <property type="component" value="Unassembled WGS sequence"/>
</dbReference>
<dbReference type="CDD" id="cd12148">
    <property type="entry name" value="fungal_TF_MHR"/>
    <property type="match status" value="1"/>
</dbReference>
<dbReference type="EMBL" id="JAGPXD010000001">
    <property type="protein sequence ID" value="KAH7376606.1"/>
    <property type="molecule type" value="Genomic_DNA"/>
</dbReference>
<feature type="region of interest" description="Disordered" evidence="2">
    <location>
        <begin position="53"/>
        <end position="73"/>
    </location>
</feature>
<evidence type="ECO:0000259" key="3">
    <source>
        <dbReference type="PROSITE" id="PS50048"/>
    </source>
</evidence>
<dbReference type="InterPro" id="IPR001138">
    <property type="entry name" value="Zn2Cys6_DnaBD"/>
</dbReference>
<evidence type="ECO:0000256" key="2">
    <source>
        <dbReference type="SAM" id="MobiDB-lite"/>
    </source>
</evidence>
<dbReference type="GO" id="GO:0000981">
    <property type="term" value="F:DNA-binding transcription factor activity, RNA polymerase II-specific"/>
    <property type="evidence" value="ECO:0007669"/>
    <property type="project" value="InterPro"/>
</dbReference>
<dbReference type="PANTHER" id="PTHR31644">
    <property type="entry name" value="TRANSCRIPTIONAL ACTIVATOR ARO80-RELATED"/>
    <property type="match status" value="1"/>
</dbReference>
<dbReference type="OrthoDB" id="2262349at2759"/>
<proteinExistence type="predicted"/>
<dbReference type="InterPro" id="IPR036864">
    <property type="entry name" value="Zn2-C6_fun-type_DNA-bd_sf"/>
</dbReference>
<dbReference type="Gene3D" id="4.10.240.10">
    <property type="entry name" value="Zn(2)-C6 fungal-type DNA-binding domain"/>
    <property type="match status" value="1"/>
</dbReference>
<organism evidence="4 5">
    <name type="scientific">Plectosphaerella cucumerina</name>
    <dbReference type="NCBI Taxonomy" id="40658"/>
    <lineage>
        <taxon>Eukaryota</taxon>
        <taxon>Fungi</taxon>
        <taxon>Dikarya</taxon>
        <taxon>Ascomycota</taxon>
        <taxon>Pezizomycotina</taxon>
        <taxon>Sordariomycetes</taxon>
        <taxon>Hypocreomycetidae</taxon>
        <taxon>Glomerellales</taxon>
        <taxon>Plectosphaerellaceae</taxon>
        <taxon>Plectosphaerella</taxon>
    </lineage>
</organism>
<dbReference type="InterPro" id="IPR052780">
    <property type="entry name" value="AAA_Catabolism_Regulators"/>
</dbReference>
<dbReference type="PANTHER" id="PTHR31644:SF3">
    <property type="entry name" value="ZN(II)2CYS6 TRANSCRIPTION FACTOR (EUROFUNG)"/>
    <property type="match status" value="1"/>
</dbReference>
<feature type="region of interest" description="Disordered" evidence="2">
    <location>
        <begin position="101"/>
        <end position="120"/>
    </location>
</feature>
<feature type="domain" description="Zn(2)-C6 fungal-type" evidence="3">
    <location>
        <begin position="19"/>
        <end position="50"/>
    </location>
</feature>
<dbReference type="CDD" id="cd00067">
    <property type="entry name" value="GAL4"/>
    <property type="match status" value="1"/>
</dbReference>